<keyword evidence="1" id="KW-0812">Transmembrane</keyword>
<evidence type="ECO:0000313" key="2">
    <source>
        <dbReference type="EMBL" id="CAD2217625.1"/>
    </source>
</evidence>
<feature type="transmembrane region" description="Helical" evidence="1">
    <location>
        <begin position="12"/>
        <end position="34"/>
    </location>
</feature>
<proteinExistence type="predicted"/>
<keyword evidence="1" id="KW-1133">Transmembrane helix</keyword>
<gene>
    <name evidence="2" type="ORF">ADEAN_000510400</name>
</gene>
<dbReference type="EMBL" id="LR877153">
    <property type="protein sequence ID" value="CAD2217625.1"/>
    <property type="molecule type" value="Genomic_DNA"/>
</dbReference>
<keyword evidence="3" id="KW-1185">Reference proteome</keyword>
<organism evidence="2 3">
    <name type="scientific">Angomonas deanei</name>
    <dbReference type="NCBI Taxonomy" id="59799"/>
    <lineage>
        <taxon>Eukaryota</taxon>
        <taxon>Discoba</taxon>
        <taxon>Euglenozoa</taxon>
        <taxon>Kinetoplastea</taxon>
        <taxon>Metakinetoplastina</taxon>
        <taxon>Trypanosomatida</taxon>
        <taxon>Trypanosomatidae</taxon>
        <taxon>Strigomonadinae</taxon>
        <taxon>Angomonas</taxon>
    </lineage>
</organism>
<reference evidence="2 3" key="1">
    <citation type="submission" date="2020-08" db="EMBL/GenBank/DDBJ databases">
        <authorList>
            <person name="Newling K."/>
            <person name="Davey J."/>
            <person name="Forrester S."/>
        </authorList>
    </citation>
    <scope>NUCLEOTIDE SEQUENCE [LARGE SCALE GENOMIC DNA]</scope>
    <source>
        <strain evidence="3">Crithidia deanei Carvalho (ATCC PRA-265)</strain>
    </source>
</reference>
<dbReference type="Proteomes" id="UP000515908">
    <property type="component" value="Chromosome 09"/>
</dbReference>
<name>A0A7G2CE13_9TRYP</name>
<evidence type="ECO:0000313" key="3">
    <source>
        <dbReference type="Proteomes" id="UP000515908"/>
    </source>
</evidence>
<accession>A0A7G2CE13</accession>
<dbReference type="AlphaFoldDB" id="A0A7G2CE13"/>
<evidence type="ECO:0000256" key="1">
    <source>
        <dbReference type="SAM" id="Phobius"/>
    </source>
</evidence>
<protein>
    <submittedName>
        <fullName evidence="2">Uncharacterized protein</fullName>
    </submittedName>
</protein>
<dbReference type="OrthoDB" id="276877at2759"/>
<sequence>MNSKTKKKFLLFLNNTVCLFRSFLIIFSVVLHSLESHRISQKQKKKMPQDTYFRRAIDWMYGDDAYLQKTVNKEIGDKHINELLGRHPYHPYDPEMKPDHPCHEMNAIFFDCMEADHVEGYELHQKHVACFWPYKVDLMKCLAHEKRVARALKEKNEKEAGQ</sequence>
<dbReference type="VEuPathDB" id="TriTrypDB:ADEAN_000510400"/>
<keyword evidence="1" id="KW-0472">Membrane</keyword>